<dbReference type="Gene3D" id="3.40.50.1820">
    <property type="entry name" value="alpha/beta hydrolase"/>
    <property type="match status" value="1"/>
</dbReference>
<evidence type="ECO:0000259" key="2">
    <source>
        <dbReference type="Pfam" id="PF01738"/>
    </source>
</evidence>
<keyword evidence="3" id="KW-0378">Hydrolase</keyword>
<dbReference type="PANTHER" id="PTHR46623">
    <property type="entry name" value="CARBOXYMETHYLENEBUTENOLIDASE-RELATED"/>
    <property type="match status" value="1"/>
</dbReference>
<dbReference type="Pfam" id="PF01738">
    <property type="entry name" value="DLH"/>
    <property type="match status" value="1"/>
</dbReference>
<dbReference type="EMBL" id="JBHSTI010000008">
    <property type="protein sequence ID" value="MFC6238682.1"/>
    <property type="molecule type" value="Genomic_DNA"/>
</dbReference>
<reference evidence="4" key="1">
    <citation type="journal article" date="2019" name="Int. J. Syst. Evol. Microbiol.">
        <title>The Global Catalogue of Microorganisms (GCM) 10K type strain sequencing project: providing services to taxonomists for standard genome sequencing and annotation.</title>
        <authorList>
            <consortium name="The Broad Institute Genomics Platform"/>
            <consortium name="The Broad Institute Genome Sequencing Center for Infectious Disease"/>
            <person name="Wu L."/>
            <person name="Ma J."/>
        </authorList>
    </citation>
    <scope>NUCLEOTIDE SEQUENCE [LARGE SCALE GENOMIC DNA]</scope>
    <source>
        <strain evidence="4">CGMCC 4.7317</strain>
    </source>
</reference>
<comment type="caution">
    <text evidence="3">The sequence shown here is derived from an EMBL/GenBank/DDBJ whole genome shotgun (WGS) entry which is preliminary data.</text>
</comment>
<sequence>MCHSDESRPPAPPRQGEVGAHGDLRLTAADGNSFLAYEAHPAAPSTKGIVILPDIRGLHHYYKHLAERFAEAGFHAVAFDWFGRTADSDDRAEGFDWQTHIPQTTQPGIAADVAACIDKLRADGAESVFTVGFCFGGRNSYRQAADQPGLDGAIGFYGSVDTVDPVADQVRAPILMLLAGADQSIAPESFDDLIAGLTARGVDAERHVYDGAPHSFFDRSFADHAEACADAWTRILDFTDRHAT</sequence>
<feature type="domain" description="Dienelactone hydrolase" evidence="2">
    <location>
        <begin position="36"/>
        <end position="240"/>
    </location>
</feature>
<dbReference type="RefSeq" id="WP_386767101.1">
    <property type="nucleotide sequence ID" value="NZ_JBHSTI010000008.1"/>
</dbReference>
<organism evidence="3 4">
    <name type="scientific">Longivirga aurantiaca</name>
    <dbReference type="NCBI Taxonomy" id="1837743"/>
    <lineage>
        <taxon>Bacteria</taxon>
        <taxon>Bacillati</taxon>
        <taxon>Actinomycetota</taxon>
        <taxon>Actinomycetes</taxon>
        <taxon>Sporichthyales</taxon>
        <taxon>Sporichthyaceae</taxon>
        <taxon>Longivirga</taxon>
    </lineage>
</organism>
<dbReference type="InterPro" id="IPR051049">
    <property type="entry name" value="Dienelactone_hydrolase-like"/>
</dbReference>
<dbReference type="SUPFAM" id="SSF53474">
    <property type="entry name" value="alpha/beta-Hydrolases"/>
    <property type="match status" value="1"/>
</dbReference>
<protein>
    <submittedName>
        <fullName evidence="3">Dienelactone hydrolase family protein</fullName>
        <ecNumber evidence="3">3.1.-.-</ecNumber>
    </submittedName>
</protein>
<feature type="region of interest" description="Disordered" evidence="1">
    <location>
        <begin position="1"/>
        <end position="20"/>
    </location>
</feature>
<dbReference type="InterPro" id="IPR029058">
    <property type="entry name" value="AB_hydrolase_fold"/>
</dbReference>
<proteinExistence type="predicted"/>
<dbReference type="InterPro" id="IPR002925">
    <property type="entry name" value="Dienelactn_hydro"/>
</dbReference>
<dbReference type="PANTHER" id="PTHR46623:SF6">
    <property type="entry name" value="ALPHA_BETA-HYDROLASES SUPERFAMILY PROTEIN"/>
    <property type="match status" value="1"/>
</dbReference>
<dbReference type="Proteomes" id="UP001596138">
    <property type="component" value="Unassembled WGS sequence"/>
</dbReference>
<keyword evidence="4" id="KW-1185">Reference proteome</keyword>
<evidence type="ECO:0000313" key="4">
    <source>
        <dbReference type="Proteomes" id="UP001596138"/>
    </source>
</evidence>
<evidence type="ECO:0000256" key="1">
    <source>
        <dbReference type="SAM" id="MobiDB-lite"/>
    </source>
</evidence>
<dbReference type="EC" id="3.1.-.-" evidence="3"/>
<dbReference type="GO" id="GO:0016787">
    <property type="term" value="F:hydrolase activity"/>
    <property type="evidence" value="ECO:0007669"/>
    <property type="project" value="UniProtKB-KW"/>
</dbReference>
<gene>
    <name evidence="3" type="ORF">ACFQGU_12410</name>
</gene>
<accession>A0ABW1T1U6</accession>
<evidence type="ECO:0000313" key="3">
    <source>
        <dbReference type="EMBL" id="MFC6238682.1"/>
    </source>
</evidence>
<name>A0ABW1T1U6_9ACTN</name>